<sequence length="80" mass="8912">MEIGLIYSCPSSICPFVLRDVLSVSPAWELIGPDFTETYYTEDGQPVTVSNNNYTDHCFYHGHVRGHPESWVALSTCSGI</sequence>
<keyword evidence="1" id="KW-1015">Disulfide bond</keyword>
<comment type="caution">
    <text evidence="3">The sequence shown here is derived from an EMBL/GenBank/DDBJ whole genome shotgun (WGS) entry which is preliminary data.</text>
</comment>
<dbReference type="Pfam" id="PF01562">
    <property type="entry name" value="Pep_M12B_propep"/>
    <property type="match status" value="1"/>
</dbReference>
<evidence type="ECO:0000313" key="4">
    <source>
        <dbReference type="Proteomes" id="UP001219934"/>
    </source>
</evidence>
<dbReference type="Proteomes" id="UP001219934">
    <property type="component" value="Unassembled WGS sequence"/>
</dbReference>
<proteinExistence type="predicted"/>
<dbReference type="PANTHER" id="PTHR11905">
    <property type="entry name" value="ADAM A DISINTEGRIN AND METALLOPROTEASE DOMAIN"/>
    <property type="match status" value="1"/>
</dbReference>
<organism evidence="3 4">
    <name type="scientific">Pogonophryne albipinna</name>
    <dbReference type="NCBI Taxonomy" id="1090488"/>
    <lineage>
        <taxon>Eukaryota</taxon>
        <taxon>Metazoa</taxon>
        <taxon>Chordata</taxon>
        <taxon>Craniata</taxon>
        <taxon>Vertebrata</taxon>
        <taxon>Euteleostomi</taxon>
        <taxon>Actinopterygii</taxon>
        <taxon>Neopterygii</taxon>
        <taxon>Teleostei</taxon>
        <taxon>Neoteleostei</taxon>
        <taxon>Acanthomorphata</taxon>
        <taxon>Eupercaria</taxon>
        <taxon>Perciformes</taxon>
        <taxon>Notothenioidei</taxon>
        <taxon>Pogonophryne</taxon>
    </lineage>
</organism>
<feature type="domain" description="Peptidase M12B propeptide" evidence="2">
    <location>
        <begin position="22"/>
        <end position="65"/>
    </location>
</feature>
<dbReference type="InterPro" id="IPR002870">
    <property type="entry name" value="Peptidase_M12B_N"/>
</dbReference>
<feature type="non-terminal residue" evidence="3">
    <location>
        <position position="80"/>
    </location>
</feature>
<evidence type="ECO:0000313" key="3">
    <source>
        <dbReference type="EMBL" id="KAJ4936281.1"/>
    </source>
</evidence>
<dbReference type="AlphaFoldDB" id="A0AAD6FI82"/>
<name>A0AAD6FI82_9TELE</name>
<evidence type="ECO:0000256" key="1">
    <source>
        <dbReference type="ARBA" id="ARBA00023157"/>
    </source>
</evidence>
<evidence type="ECO:0000259" key="2">
    <source>
        <dbReference type="Pfam" id="PF01562"/>
    </source>
</evidence>
<dbReference type="EMBL" id="JAPTMU010000010">
    <property type="protein sequence ID" value="KAJ4936281.1"/>
    <property type="molecule type" value="Genomic_DNA"/>
</dbReference>
<dbReference type="PANTHER" id="PTHR11905:SF38">
    <property type="entry name" value="DISINTEGRIN AND METALLOPROTEINASE DOMAIN-CONTAINING PROTEIN 33"/>
    <property type="match status" value="1"/>
</dbReference>
<accession>A0AAD6FI82</accession>
<keyword evidence="4" id="KW-1185">Reference proteome</keyword>
<gene>
    <name evidence="3" type="ORF">JOQ06_000880</name>
</gene>
<reference evidence="3" key="1">
    <citation type="submission" date="2022-11" db="EMBL/GenBank/DDBJ databases">
        <title>Chromosome-level genome of Pogonophryne albipinna.</title>
        <authorList>
            <person name="Jo E."/>
        </authorList>
    </citation>
    <scope>NUCLEOTIDE SEQUENCE</scope>
    <source>
        <strain evidence="3">SGF0006</strain>
        <tissue evidence="3">Muscle</tissue>
    </source>
</reference>
<protein>
    <recommendedName>
        <fullName evidence="2">Peptidase M12B propeptide domain-containing protein</fullName>
    </recommendedName>
</protein>